<dbReference type="NCBIfam" id="TIGR02749">
    <property type="entry name" value="prenyl_cyano"/>
    <property type="match status" value="1"/>
</dbReference>
<dbReference type="GO" id="GO:0046872">
    <property type="term" value="F:metal ion binding"/>
    <property type="evidence" value="ECO:0007669"/>
    <property type="project" value="UniProtKB-KW"/>
</dbReference>
<accession>A0A173G030</accession>
<evidence type="ECO:0000256" key="7">
    <source>
        <dbReference type="RuleBase" id="RU004466"/>
    </source>
</evidence>
<reference evidence="8" key="1">
    <citation type="submission" date="2015-11" db="EMBL/GenBank/DDBJ databases">
        <authorList>
            <person name="Zhang Y."/>
            <person name="Guo Z."/>
        </authorList>
    </citation>
    <scope>NUCLEOTIDE SEQUENCE</scope>
</reference>
<evidence type="ECO:0000256" key="5">
    <source>
        <dbReference type="ARBA" id="ARBA00022842"/>
    </source>
</evidence>
<keyword evidence="8" id="KW-0934">Plastid</keyword>
<dbReference type="InterPro" id="IPR033749">
    <property type="entry name" value="Polyprenyl_synt_CS"/>
</dbReference>
<organism evidence="8">
    <name type="scientific">Gastroclonium compressum</name>
    <name type="common">Red alga</name>
    <name type="synonym">Coeloseira compressa</name>
    <dbReference type="NCBI Taxonomy" id="1852973"/>
    <lineage>
        <taxon>Eukaryota</taxon>
        <taxon>Rhodophyta</taxon>
        <taxon>Florideophyceae</taxon>
        <taxon>Rhodymeniophycidae</taxon>
        <taxon>Rhodymeniales</taxon>
        <taxon>Champiaceae</taxon>
        <taxon>Coeloseira</taxon>
    </lineage>
</organism>
<dbReference type="PROSITE" id="PS00723">
    <property type="entry name" value="POLYPRENYL_SYNTHASE_1"/>
    <property type="match status" value="1"/>
</dbReference>
<sequence length="321" mass="36070">MNINTFISIENDLKILDKNLKKMVGAKNPMLYAAAEYLFNAGGKRIRPAIVLLVAKSTMKNGIIKAEHRRLAEITEIIHTASLVHDDVLDDCTKRRGLDTVHYVFNTKVAVLAGDFLFAQSSWYLANLNNLDVVKTISKVITDFAEGEIRQGLSQFNMNISVNDYLEKSFYKTASLIASSCQGAAMISNANLIEQNCFYTYGKHLGIAFQLIDDILDITGSTKLLGKPTGNDLKNGNLTAPLIFALSETRVLYKYINREFQYKNDIQKTIQNIKDSQGIQKTKDLAKEHIQASLKALQNQKESNTKNNLKEISHYILTRLK</sequence>
<dbReference type="SUPFAM" id="SSF48576">
    <property type="entry name" value="Terpenoid synthases"/>
    <property type="match status" value="1"/>
</dbReference>
<dbReference type="Gene3D" id="1.10.600.10">
    <property type="entry name" value="Farnesyl Diphosphate Synthase"/>
    <property type="match status" value="1"/>
</dbReference>
<name>A0A173G030_GASCM</name>
<dbReference type="RefSeq" id="YP_009257550.1">
    <property type="nucleotide sequence ID" value="NC_030338.1"/>
</dbReference>
<dbReference type="CDD" id="cd00685">
    <property type="entry name" value="Trans_IPPS_HT"/>
    <property type="match status" value="1"/>
</dbReference>
<dbReference type="Pfam" id="PF00348">
    <property type="entry name" value="polyprenyl_synt"/>
    <property type="match status" value="1"/>
</dbReference>
<evidence type="ECO:0000256" key="4">
    <source>
        <dbReference type="ARBA" id="ARBA00022723"/>
    </source>
</evidence>
<evidence type="ECO:0000256" key="6">
    <source>
        <dbReference type="ARBA" id="ARBA00023229"/>
    </source>
</evidence>
<dbReference type="PANTHER" id="PTHR12001">
    <property type="entry name" value="GERANYLGERANYL PYROPHOSPHATE SYNTHASE"/>
    <property type="match status" value="1"/>
</dbReference>
<dbReference type="SFLD" id="SFLDS00005">
    <property type="entry name" value="Isoprenoid_Synthase_Type_I"/>
    <property type="match status" value="1"/>
</dbReference>
<keyword evidence="3 7" id="KW-0808">Transferase</keyword>
<proteinExistence type="inferred from homology"/>
<keyword evidence="5" id="KW-0460">Magnesium</keyword>
<evidence type="ECO:0000256" key="3">
    <source>
        <dbReference type="ARBA" id="ARBA00022679"/>
    </source>
</evidence>
<dbReference type="GO" id="GO:1901663">
    <property type="term" value="P:quinone biosynthetic process"/>
    <property type="evidence" value="ECO:0007669"/>
    <property type="project" value="UniProtKB-ARBA"/>
</dbReference>
<gene>
    <name evidence="8" type="primary">preA</name>
</gene>
<evidence type="ECO:0000256" key="1">
    <source>
        <dbReference type="ARBA" id="ARBA00001946"/>
    </source>
</evidence>
<keyword evidence="6" id="KW-0414">Isoprene biosynthesis</keyword>
<comment type="similarity">
    <text evidence="2 7">Belongs to the FPP/GGPP synthase family.</text>
</comment>
<dbReference type="AlphaFoldDB" id="A0A173G030"/>
<dbReference type="GeneID" id="27983199"/>
<dbReference type="PANTHER" id="PTHR12001:SF69">
    <property type="entry name" value="ALL TRANS-POLYPRENYL-DIPHOSPHATE SYNTHASE PDSS1"/>
    <property type="match status" value="1"/>
</dbReference>
<reference evidence="8" key="2">
    <citation type="submission" date="2016-06" db="EMBL/GenBank/DDBJ databases">
        <title>Genomic and phylogenetic analysis of Gastroclonium compressum supports its reinstatement to Coeloseira (Champiaceae, Rhodophyta).</title>
        <authorList>
            <person name="Kilpatrick Z."/>
            <person name="Hughey J.R."/>
        </authorList>
    </citation>
    <scope>NUCLEOTIDE SEQUENCE</scope>
</reference>
<protein>
    <submittedName>
        <fullName evidence="8">Prenyl transferase</fullName>
    </submittedName>
</protein>
<dbReference type="EMBL" id="KU053957">
    <property type="protein sequence ID" value="ANH09633.1"/>
    <property type="molecule type" value="Genomic_DNA"/>
</dbReference>
<comment type="cofactor">
    <cofactor evidence="1">
        <name>Mg(2+)</name>
        <dbReference type="ChEBI" id="CHEBI:18420"/>
    </cofactor>
</comment>
<evidence type="ECO:0000313" key="8">
    <source>
        <dbReference type="EMBL" id="ANH09633.1"/>
    </source>
</evidence>
<dbReference type="PROSITE" id="PS00444">
    <property type="entry name" value="POLYPRENYL_SYNTHASE_2"/>
    <property type="match status" value="1"/>
</dbReference>
<dbReference type="GO" id="GO:0004659">
    <property type="term" value="F:prenyltransferase activity"/>
    <property type="evidence" value="ECO:0007669"/>
    <property type="project" value="InterPro"/>
</dbReference>
<evidence type="ECO:0000256" key="2">
    <source>
        <dbReference type="ARBA" id="ARBA00006706"/>
    </source>
</evidence>
<geneLocation type="plastid" evidence="8"/>
<keyword evidence="4" id="KW-0479">Metal-binding</keyword>
<dbReference type="GO" id="GO:0008299">
    <property type="term" value="P:isoprenoid biosynthetic process"/>
    <property type="evidence" value="ECO:0007669"/>
    <property type="project" value="UniProtKB-KW"/>
</dbReference>
<dbReference type="InterPro" id="IPR000092">
    <property type="entry name" value="Polyprenyl_synt"/>
</dbReference>
<dbReference type="InterPro" id="IPR008949">
    <property type="entry name" value="Isoprenoid_synthase_dom_sf"/>
</dbReference>